<evidence type="ECO:0000313" key="1">
    <source>
        <dbReference type="EMBL" id="MCJ7859742.1"/>
    </source>
</evidence>
<dbReference type="AlphaFoldDB" id="A0A9X1WN62"/>
<evidence type="ECO:0000313" key="2">
    <source>
        <dbReference type="Proteomes" id="UP001139207"/>
    </source>
</evidence>
<organism evidence="1 2">
    <name type="scientific">Corynebacterium kalidii</name>
    <dbReference type="NCBI Taxonomy" id="2931982"/>
    <lineage>
        <taxon>Bacteria</taxon>
        <taxon>Bacillati</taxon>
        <taxon>Actinomycetota</taxon>
        <taxon>Actinomycetes</taxon>
        <taxon>Mycobacteriales</taxon>
        <taxon>Corynebacteriaceae</taxon>
        <taxon>Corynebacterium</taxon>
    </lineage>
</organism>
<accession>A0A9X1WN62</accession>
<proteinExistence type="predicted"/>
<reference evidence="1" key="1">
    <citation type="submission" date="2022-04" db="EMBL/GenBank/DDBJ databases">
        <title>Corynebacterium kalidii LD5P10.</title>
        <authorList>
            <person name="Sun J.Q."/>
        </authorList>
    </citation>
    <scope>NUCLEOTIDE SEQUENCE</scope>
    <source>
        <strain evidence="1">LD5P10</strain>
    </source>
</reference>
<dbReference type="Proteomes" id="UP001139207">
    <property type="component" value="Unassembled WGS sequence"/>
</dbReference>
<gene>
    <name evidence="1" type="ORF">MUN33_13645</name>
</gene>
<protein>
    <submittedName>
        <fullName evidence="1">Uncharacterized protein</fullName>
    </submittedName>
</protein>
<sequence length="187" mass="19277">MTADPSTPDNADAARVVAATGLDWDRIVGAFEAAGGAEASHTDLAAAVHPLMVGSGVGNPGWWGQGATVAYEKQIGRRVTGQSGAGDFQVSATRTVRATTGRGELRDAAGAAVTASGLVTVVDQARVSDTPKRSYWRCSLDGGPALQVAVEPKDTGRFTVTLTVTGMSTAAHREAMRPVLKEILSDL</sequence>
<dbReference type="RefSeq" id="WP_244805443.1">
    <property type="nucleotide sequence ID" value="NZ_JALIEA010000017.1"/>
</dbReference>
<name>A0A9X1WN62_9CORY</name>
<dbReference type="EMBL" id="JALIEA010000017">
    <property type="protein sequence ID" value="MCJ7859742.1"/>
    <property type="molecule type" value="Genomic_DNA"/>
</dbReference>
<comment type="caution">
    <text evidence="1">The sequence shown here is derived from an EMBL/GenBank/DDBJ whole genome shotgun (WGS) entry which is preliminary data.</text>
</comment>
<keyword evidence="2" id="KW-1185">Reference proteome</keyword>